<dbReference type="InterPro" id="IPR000297">
    <property type="entry name" value="PPIase_PpiC"/>
</dbReference>
<evidence type="ECO:0000259" key="9">
    <source>
        <dbReference type="Pfam" id="PF13145"/>
    </source>
</evidence>
<keyword evidence="4 8" id="KW-1133">Transmembrane helix</keyword>
<keyword evidence="6" id="KW-0143">Chaperone</keyword>
<evidence type="ECO:0000256" key="2">
    <source>
        <dbReference type="ARBA" id="ARBA00022475"/>
    </source>
</evidence>
<dbReference type="Pfam" id="PF13145">
    <property type="entry name" value="Rotamase_2"/>
    <property type="match status" value="1"/>
</dbReference>
<dbReference type="EC" id="5.2.1.8" evidence="10"/>
<dbReference type="GO" id="GO:0005886">
    <property type="term" value="C:plasma membrane"/>
    <property type="evidence" value="ECO:0007669"/>
    <property type="project" value="UniProtKB-SubCell"/>
</dbReference>
<dbReference type="RefSeq" id="WP_108852132.1">
    <property type="nucleotide sequence ID" value="NZ_OMOQ01000001.1"/>
</dbReference>
<reference evidence="10 11" key="1">
    <citation type="submission" date="2018-03" db="EMBL/GenBank/DDBJ databases">
        <authorList>
            <person name="Keele B.F."/>
        </authorList>
    </citation>
    <scope>NUCLEOTIDE SEQUENCE [LARGE SCALE GENOMIC DNA]</scope>
    <source>
        <strain evidence="10 11">CECT 8626</strain>
    </source>
</reference>
<evidence type="ECO:0000256" key="4">
    <source>
        <dbReference type="ARBA" id="ARBA00022989"/>
    </source>
</evidence>
<evidence type="ECO:0000256" key="7">
    <source>
        <dbReference type="ARBA" id="ARBA00038408"/>
    </source>
</evidence>
<name>A0A2R8B531_9RHOB</name>
<dbReference type="PANTHER" id="PTHR47529">
    <property type="entry name" value="PEPTIDYL-PROLYL CIS-TRANS ISOMERASE D"/>
    <property type="match status" value="1"/>
</dbReference>
<feature type="transmembrane region" description="Helical" evidence="8">
    <location>
        <begin position="12"/>
        <end position="31"/>
    </location>
</feature>
<keyword evidence="2" id="KW-1003">Cell membrane</keyword>
<keyword evidence="5 8" id="KW-0472">Membrane</keyword>
<protein>
    <submittedName>
        <fullName evidence="10">Peptidyl-prolyl cis-trans isomerase D</fullName>
        <ecNumber evidence="10">5.2.1.8</ecNumber>
    </submittedName>
</protein>
<dbReference type="SUPFAM" id="SSF109998">
    <property type="entry name" value="Triger factor/SurA peptide-binding domain-like"/>
    <property type="match status" value="1"/>
</dbReference>
<evidence type="ECO:0000256" key="1">
    <source>
        <dbReference type="ARBA" id="ARBA00004401"/>
    </source>
</evidence>
<organism evidence="10 11">
    <name type="scientific">Albidovulum aquaemixtae</name>
    <dbReference type="NCBI Taxonomy" id="1542388"/>
    <lineage>
        <taxon>Bacteria</taxon>
        <taxon>Pseudomonadati</taxon>
        <taxon>Pseudomonadota</taxon>
        <taxon>Alphaproteobacteria</taxon>
        <taxon>Rhodobacterales</taxon>
        <taxon>Paracoccaceae</taxon>
        <taxon>Albidovulum</taxon>
    </lineage>
</organism>
<dbReference type="GO" id="GO:0003755">
    <property type="term" value="F:peptidyl-prolyl cis-trans isomerase activity"/>
    <property type="evidence" value="ECO:0007669"/>
    <property type="project" value="UniProtKB-EC"/>
</dbReference>
<dbReference type="OrthoDB" id="9768393at2"/>
<dbReference type="Proteomes" id="UP000244924">
    <property type="component" value="Unassembled WGS sequence"/>
</dbReference>
<evidence type="ECO:0000256" key="3">
    <source>
        <dbReference type="ARBA" id="ARBA00022692"/>
    </source>
</evidence>
<sequence>MSNPLRSKKRGSMIIWILVGMLVLGLGGFGARNFGGSVRAIGSVGDTDIDLRDYARTLNREISAFSAQLGQPVSFAQAQSLGIDRSVLARVISSAALDNEADRIGISVGDEEVRRRVLAFDAFAGLDGSFDRDAYALTLRQEGLSEAEFEGKLRDEAARTLLQGAALGGTAAPDALVDRVAAWLTETRSFTVAELIASDLAETLPEPDEAALMAYYEAHPDDFTRPEIRRISYIWLSPDMLADDVQLDDEALSAAYQERIDDYVTPERRLVERLVYPDEATAASAKARYDAGEATFEALAAERGLALADIDMGEVTEADLGGAGEAVFALDAPGVVGPLPSDLGPALYAMNGILEAREIAFEDARADLATEAALDRARRLVADQSDGIEDLLAGGATLEEVAEDTGMEFGQIEMAPDTDEGIAAYTGFRDAAREVTETDFPTLAGLDDGGVFALRLDGIDPPALRPLAEVRDAVIEGWTKAETTARLAAMGEEIAARVEAGEDLAASGFVTTRYDEFARDGHIDGAPPALAERVFKLDEGGAAVVEGDGVVFVAALGDIHKAERDGAEFKATRAALATQIGQSLAQDMFQLYTQALSAEAGIRLDQSAVNAVHAQMN</sequence>
<keyword evidence="3 8" id="KW-0812">Transmembrane</keyword>
<dbReference type="PANTHER" id="PTHR47529:SF1">
    <property type="entry name" value="PERIPLASMIC CHAPERONE PPID"/>
    <property type="match status" value="1"/>
</dbReference>
<proteinExistence type="inferred from homology"/>
<keyword evidence="11" id="KW-1185">Reference proteome</keyword>
<evidence type="ECO:0000313" key="10">
    <source>
        <dbReference type="EMBL" id="SPH17719.1"/>
    </source>
</evidence>
<dbReference type="EMBL" id="OMOQ01000001">
    <property type="protein sequence ID" value="SPH17719.1"/>
    <property type="molecule type" value="Genomic_DNA"/>
</dbReference>
<accession>A0A2R8B531</accession>
<dbReference type="AlphaFoldDB" id="A0A2R8B531"/>
<dbReference type="Pfam" id="PF13624">
    <property type="entry name" value="SurA_N_3"/>
    <property type="match status" value="1"/>
</dbReference>
<evidence type="ECO:0000256" key="8">
    <source>
        <dbReference type="SAM" id="Phobius"/>
    </source>
</evidence>
<dbReference type="SUPFAM" id="SSF54534">
    <property type="entry name" value="FKBP-like"/>
    <property type="match status" value="1"/>
</dbReference>
<comment type="similarity">
    <text evidence="7">Belongs to the PpiD chaperone family.</text>
</comment>
<dbReference type="InterPro" id="IPR052029">
    <property type="entry name" value="PpiD_chaperone"/>
</dbReference>
<gene>
    <name evidence="10" type="primary">ppiD</name>
    <name evidence="10" type="ORF">DEA8626_01245</name>
</gene>
<comment type="subcellular location">
    <subcellularLocation>
        <location evidence="1">Cell membrane</location>
        <topology evidence="1">Single-pass type II membrane protein</topology>
    </subcellularLocation>
</comment>
<dbReference type="Gene3D" id="1.10.4030.10">
    <property type="entry name" value="Porin chaperone SurA, peptide-binding domain"/>
    <property type="match status" value="1"/>
</dbReference>
<feature type="domain" description="PpiC" evidence="9">
    <location>
        <begin position="248"/>
        <end position="365"/>
    </location>
</feature>
<keyword evidence="10" id="KW-0413">Isomerase</keyword>
<evidence type="ECO:0000313" key="11">
    <source>
        <dbReference type="Proteomes" id="UP000244924"/>
    </source>
</evidence>
<evidence type="ECO:0000256" key="5">
    <source>
        <dbReference type="ARBA" id="ARBA00023136"/>
    </source>
</evidence>
<evidence type="ECO:0000256" key="6">
    <source>
        <dbReference type="ARBA" id="ARBA00023186"/>
    </source>
</evidence>
<dbReference type="InterPro" id="IPR027304">
    <property type="entry name" value="Trigger_fact/SurA_dom_sf"/>
</dbReference>